<proteinExistence type="inferred from homology"/>
<gene>
    <name evidence="9" type="ORF">SAMN04489712_11839</name>
</gene>
<name>A0A1H6DJK9_9ACTN</name>
<evidence type="ECO:0000256" key="3">
    <source>
        <dbReference type="ARBA" id="ARBA00022475"/>
    </source>
</evidence>
<keyword evidence="4 7" id="KW-0812">Transmembrane</keyword>
<dbReference type="EMBL" id="FNVO01000018">
    <property type="protein sequence ID" value="SEG85587.1"/>
    <property type="molecule type" value="Genomic_DNA"/>
</dbReference>
<comment type="subcellular location">
    <subcellularLocation>
        <location evidence="1 7">Cell membrane</location>
        <topology evidence="1 7">Multi-pass membrane protein</topology>
    </subcellularLocation>
</comment>
<reference evidence="10" key="1">
    <citation type="submission" date="2016-10" db="EMBL/GenBank/DDBJ databases">
        <authorList>
            <person name="Varghese N."/>
            <person name="Submissions S."/>
        </authorList>
    </citation>
    <scope>NUCLEOTIDE SEQUENCE [LARGE SCALE GENOMIC DNA]</scope>
    <source>
        <strain evidence="10">DSM 43163</strain>
    </source>
</reference>
<dbReference type="PANTHER" id="PTHR43744">
    <property type="entry name" value="ABC TRANSPORTER PERMEASE PROTEIN MG189-RELATED-RELATED"/>
    <property type="match status" value="1"/>
</dbReference>
<keyword evidence="2 7" id="KW-0813">Transport</keyword>
<dbReference type="OrthoDB" id="9794684at2"/>
<evidence type="ECO:0000256" key="4">
    <source>
        <dbReference type="ARBA" id="ARBA00022692"/>
    </source>
</evidence>
<dbReference type="PANTHER" id="PTHR43744:SF3">
    <property type="entry name" value="LACTOSE TRANSPORT SYSTEM PERMEASE PROTEIN LACG"/>
    <property type="match status" value="1"/>
</dbReference>
<feature type="transmembrane region" description="Helical" evidence="7">
    <location>
        <begin position="12"/>
        <end position="30"/>
    </location>
</feature>
<sequence length="273" mass="30030">MNRYGPRTLLREIIMIAVAAVVAFPLYVLVNLSLRDPRDGSSVIAPTTSPTLRNYADAWREAGLAGAIVNSVVVTVLSVAVIVIVSAMAAYPLARITARWSRWAFLLVMLGLLLPFQLALLPLYQTIRDLGLLGTLWSLVLFYSGLQVPFATFLYVGFLRAVPREYEEAALIDGAGPVQVFWRVVFPLLRPVTGTVVILNAILVWNDFLTPFLYLSGSDQQTIPVAIYGFIGQFVSQWNLVFAGLVIAMLPILVGYFLMQRHIIKGFAGGLKG</sequence>
<organism evidence="9 10">
    <name type="scientific">Thermomonospora echinospora</name>
    <dbReference type="NCBI Taxonomy" id="1992"/>
    <lineage>
        <taxon>Bacteria</taxon>
        <taxon>Bacillati</taxon>
        <taxon>Actinomycetota</taxon>
        <taxon>Actinomycetes</taxon>
        <taxon>Streptosporangiales</taxon>
        <taxon>Thermomonosporaceae</taxon>
        <taxon>Thermomonospora</taxon>
    </lineage>
</organism>
<evidence type="ECO:0000313" key="9">
    <source>
        <dbReference type="EMBL" id="SEG85587.1"/>
    </source>
</evidence>
<dbReference type="RefSeq" id="WP_103942534.1">
    <property type="nucleotide sequence ID" value="NZ_FNVO01000018.1"/>
</dbReference>
<feature type="transmembrane region" description="Helical" evidence="7">
    <location>
        <begin position="136"/>
        <end position="159"/>
    </location>
</feature>
<dbReference type="PROSITE" id="PS50928">
    <property type="entry name" value="ABC_TM1"/>
    <property type="match status" value="1"/>
</dbReference>
<dbReference type="Pfam" id="PF00528">
    <property type="entry name" value="BPD_transp_1"/>
    <property type="match status" value="1"/>
</dbReference>
<dbReference type="SUPFAM" id="SSF161098">
    <property type="entry name" value="MetI-like"/>
    <property type="match status" value="1"/>
</dbReference>
<evidence type="ECO:0000256" key="1">
    <source>
        <dbReference type="ARBA" id="ARBA00004651"/>
    </source>
</evidence>
<keyword evidence="5 7" id="KW-1133">Transmembrane helix</keyword>
<dbReference type="AlphaFoldDB" id="A0A1H6DJK9"/>
<feature type="transmembrane region" description="Helical" evidence="7">
    <location>
        <begin position="238"/>
        <end position="258"/>
    </location>
</feature>
<protein>
    <submittedName>
        <fullName evidence="9">Carbohydrate ABC transporter membrane protein 2, CUT1 family</fullName>
    </submittedName>
</protein>
<dbReference type="CDD" id="cd06261">
    <property type="entry name" value="TM_PBP2"/>
    <property type="match status" value="1"/>
</dbReference>
<feature type="transmembrane region" description="Helical" evidence="7">
    <location>
        <begin position="67"/>
        <end position="91"/>
    </location>
</feature>
<evidence type="ECO:0000256" key="6">
    <source>
        <dbReference type="ARBA" id="ARBA00023136"/>
    </source>
</evidence>
<feature type="transmembrane region" description="Helical" evidence="7">
    <location>
        <begin position="180"/>
        <end position="205"/>
    </location>
</feature>
<accession>A0A1H6DJK9</accession>
<keyword evidence="3" id="KW-1003">Cell membrane</keyword>
<dbReference type="GO" id="GO:0005886">
    <property type="term" value="C:plasma membrane"/>
    <property type="evidence" value="ECO:0007669"/>
    <property type="project" value="UniProtKB-SubCell"/>
</dbReference>
<comment type="similarity">
    <text evidence="7">Belongs to the binding-protein-dependent transport system permease family.</text>
</comment>
<evidence type="ECO:0000256" key="2">
    <source>
        <dbReference type="ARBA" id="ARBA00022448"/>
    </source>
</evidence>
<dbReference type="InterPro" id="IPR000515">
    <property type="entry name" value="MetI-like"/>
</dbReference>
<dbReference type="Gene3D" id="1.10.3720.10">
    <property type="entry name" value="MetI-like"/>
    <property type="match status" value="1"/>
</dbReference>
<dbReference type="Proteomes" id="UP000236723">
    <property type="component" value="Unassembled WGS sequence"/>
</dbReference>
<evidence type="ECO:0000259" key="8">
    <source>
        <dbReference type="PROSITE" id="PS50928"/>
    </source>
</evidence>
<evidence type="ECO:0000256" key="7">
    <source>
        <dbReference type="RuleBase" id="RU363032"/>
    </source>
</evidence>
<keyword evidence="6 7" id="KW-0472">Membrane</keyword>
<evidence type="ECO:0000256" key="5">
    <source>
        <dbReference type="ARBA" id="ARBA00022989"/>
    </source>
</evidence>
<feature type="domain" description="ABC transmembrane type-1" evidence="8">
    <location>
        <begin position="68"/>
        <end position="259"/>
    </location>
</feature>
<feature type="transmembrane region" description="Helical" evidence="7">
    <location>
        <begin position="103"/>
        <end position="124"/>
    </location>
</feature>
<keyword evidence="10" id="KW-1185">Reference proteome</keyword>
<dbReference type="GO" id="GO:0055085">
    <property type="term" value="P:transmembrane transport"/>
    <property type="evidence" value="ECO:0007669"/>
    <property type="project" value="InterPro"/>
</dbReference>
<dbReference type="InterPro" id="IPR035906">
    <property type="entry name" value="MetI-like_sf"/>
</dbReference>
<evidence type="ECO:0000313" key="10">
    <source>
        <dbReference type="Proteomes" id="UP000236723"/>
    </source>
</evidence>